<dbReference type="InterPro" id="IPR029041">
    <property type="entry name" value="FAD-linked_oxidoreductase-like"/>
</dbReference>
<proteinExistence type="inferred from homology"/>
<evidence type="ECO:0000313" key="10">
    <source>
        <dbReference type="RefSeq" id="XP_030080249.1"/>
    </source>
</evidence>
<dbReference type="GO" id="GO:0071949">
    <property type="term" value="F:FAD binding"/>
    <property type="evidence" value="ECO:0007669"/>
    <property type="project" value="TreeGrafter"/>
</dbReference>
<dbReference type="GO" id="GO:0005829">
    <property type="term" value="C:cytosol"/>
    <property type="evidence" value="ECO:0007669"/>
    <property type="project" value="TreeGrafter"/>
</dbReference>
<dbReference type="OrthoDB" id="16284at2759"/>
<sequence length="388" mass="44246">MCVNGTRNQTAAALLLRHVRTIAQHRVSQLIGRNQLLARSARVNIELAMHALEPNGTRRFGGDLSKRLLDCFQFTPEQLAGRGEQPYISDLVSDKVARGEFFYGIEISAQSGGRLTCVDFNRFQPILPALISIVWLCHYWDVTPMERVDSLQMIRHLEPYIPAMPNFSIYMMTKERIDEFLALNFKNLLAVRGNRSDDSQFYTYGYQLVEHARRARKSNLTIAIPGYPLCHVGSDRRSSDMLIHLEHLKQKIDNGADLIMTQMCYTAEMIVEYLRCVRNEGIVTPIMVGVGVPESLKSYQIMQSITGIELPAEERAELRKVESDNAKVREYFVQLALGVIQKVLDAKLDVYGIQFYAMNRFGGVYEVLKRLRQMGILKETRREACGDS</sequence>
<dbReference type="KEGG" id="dhe:115483195"/>
<dbReference type="GO" id="GO:0035999">
    <property type="term" value="P:tetrahydrofolate interconversion"/>
    <property type="evidence" value="ECO:0007669"/>
    <property type="project" value="UniProtKB-UniPathway"/>
</dbReference>
<gene>
    <name evidence="10" type="primary">LOC115483195</name>
    <name evidence="9" type="synonym">LOC111593115</name>
</gene>
<dbReference type="UniPathway" id="UPA00193"/>
<dbReference type="GO" id="GO:0009086">
    <property type="term" value="P:methionine biosynthetic process"/>
    <property type="evidence" value="ECO:0007669"/>
    <property type="project" value="TreeGrafter"/>
</dbReference>
<evidence type="ECO:0000256" key="7">
    <source>
        <dbReference type="RuleBase" id="RU004254"/>
    </source>
</evidence>
<dbReference type="KEGG" id="dhe:111593115"/>
<dbReference type="SUPFAM" id="SSF51730">
    <property type="entry name" value="FAD-linked oxidoreductase"/>
    <property type="match status" value="1"/>
</dbReference>
<comment type="similarity">
    <text evidence="3">Belongs to the methylenetetrahydrofolate reductase family.</text>
</comment>
<dbReference type="Pfam" id="PF02219">
    <property type="entry name" value="MTHFR"/>
    <property type="match status" value="1"/>
</dbReference>
<dbReference type="PANTHER" id="PTHR45754">
    <property type="entry name" value="METHYLENETETRAHYDROFOLATE REDUCTASE"/>
    <property type="match status" value="1"/>
</dbReference>
<evidence type="ECO:0000256" key="6">
    <source>
        <dbReference type="ARBA" id="ARBA00023002"/>
    </source>
</evidence>
<protein>
    <submittedName>
        <fullName evidence="9 10">Probable methylenetetrahydrofolate reductase</fullName>
    </submittedName>
</protein>
<evidence type="ECO:0000256" key="3">
    <source>
        <dbReference type="ARBA" id="ARBA00006743"/>
    </source>
</evidence>
<accession>A0A6J2SWI6</accession>
<name>A0A6J2SWI6_DROHY</name>
<evidence type="ECO:0000313" key="8">
    <source>
        <dbReference type="Proteomes" id="UP000504633"/>
    </source>
</evidence>
<evidence type="ECO:0000256" key="1">
    <source>
        <dbReference type="ARBA" id="ARBA00001974"/>
    </source>
</evidence>
<dbReference type="RefSeq" id="XP_030080248.1">
    <property type="nucleotide sequence ID" value="XM_030224388.1"/>
</dbReference>
<dbReference type="PANTHER" id="PTHR45754:SF3">
    <property type="entry name" value="METHYLENETETRAHYDROFOLATE REDUCTASE (NADPH)"/>
    <property type="match status" value="1"/>
</dbReference>
<dbReference type="Gene3D" id="3.20.20.220">
    <property type="match status" value="1"/>
</dbReference>
<organism evidence="8 10">
    <name type="scientific">Drosophila hydei</name>
    <name type="common">Fruit fly</name>
    <dbReference type="NCBI Taxonomy" id="7224"/>
    <lineage>
        <taxon>Eukaryota</taxon>
        <taxon>Metazoa</taxon>
        <taxon>Ecdysozoa</taxon>
        <taxon>Arthropoda</taxon>
        <taxon>Hexapoda</taxon>
        <taxon>Insecta</taxon>
        <taxon>Pterygota</taxon>
        <taxon>Neoptera</taxon>
        <taxon>Endopterygota</taxon>
        <taxon>Diptera</taxon>
        <taxon>Brachycera</taxon>
        <taxon>Muscomorpha</taxon>
        <taxon>Ephydroidea</taxon>
        <taxon>Drosophilidae</taxon>
        <taxon>Drosophila</taxon>
    </lineage>
</organism>
<dbReference type="GO" id="GO:0004489">
    <property type="term" value="F:methylenetetrahydrofolate reductase [NAD(P)H] activity"/>
    <property type="evidence" value="ECO:0007669"/>
    <property type="project" value="InterPro"/>
</dbReference>
<comment type="cofactor">
    <cofactor evidence="1">
        <name>FAD</name>
        <dbReference type="ChEBI" id="CHEBI:57692"/>
    </cofactor>
</comment>
<reference evidence="9 10" key="1">
    <citation type="submission" date="2025-04" db="UniProtKB">
        <authorList>
            <consortium name="RefSeq"/>
        </authorList>
    </citation>
    <scope>IDENTIFICATION</scope>
    <source>
        <strain evidence="9 10">15085-1641.00</strain>
        <tissue evidence="9 10">Whole body</tissue>
    </source>
</reference>
<evidence type="ECO:0000256" key="5">
    <source>
        <dbReference type="ARBA" id="ARBA00022827"/>
    </source>
</evidence>
<keyword evidence="5" id="KW-0274">FAD</keyword>
<keyword evidence="6" id="KW-0560">Oxidoreductase</keyword>
<evidence type="ECO:0000313" key="9">
    <source>
        <dbReference type="RefSeq" id="XP_030080248.1"/>
    </source>
</evidence>
<dbReference type="AlphaFoldDB" id="A0A6J2SWI6"/>
<evidence type="ECO:0000256" key="2">
    <source>
        <dbReference type="ARBA" id="ARBA00004777"/>
    </source>
</evidence>
<comment type="pathway">
    <text evidence="2 7">One-carbon metabolism; tetrahydrofolate interconversion.</text>
</comment>
<keyword evidence="4" id="KW-0285">Flavoprotein</keyword>
<evidence type="ECO:0000256" key="4">
    <source>
        <dbReference type="ARBA" id="ARBA00022630"/>
    </source>
</evidence>
<dbReference type="RefSeq" id="XP_030080249.1">
    <property type="nucleotide sequence ID" value="XM_030224389.1"/>
</dbReference>
<dbReference type="InterPro" id="IPR003171">
    <property type="entry name" value="Mehydrof_redctse-like"/>
</dbReference>
<dbReference type="GeneID" id="115483195"/>
<keyword evidence="8" id="KW-1185">Reference proteome</keyword>
<dbReference type="Proteomes" id="UP000504633">
    <property type="component" value="Unplaced"/>
</dbReference>